<feature type="region of interest" description="Disordered" evidence="1">
    <location>
        <begin position="50"/>
        <end position="71"/>
    </location>
</feature>
<keyword evidence="3" id="KW-1185">Reference proteome</keyword>
<gene>
    <name evidence="2" type="ORF">SAMN05660662_3366</name>
</gene>
<accession>A0A1G7NTX5</accession>
<proteinExistence type="predicted"/>
<protein>
    <submittedName>
        <fullName evidence="2">Uncharacterized protein</fullName>
    </submittedName>
</protein>
<dbReference type="RefSeq" id="WP_091769223.1">
    <property type="nucleotide sequence ID" value="NZ_FNBT01000006.1"/>
</dbReference>
<sequence>MLSTLLVLCAVLVGLLVLLALIVSLSARPATVARSSATGRTETWVAQAGRPHPDAWAPLTTTTTSELPAVR</sequence>
<feature type="compositionally biased region" description="Polar residues" evidence="1">
    <location>
        <begin position="59"/>
        <end position="71"/>
    </location>
</feature>
<dbReference type="OrthoDB" id="5197964at2"/>
<evidence type="ECO:0000313" key="2">
    <source>
        <dbReference type="EMBL" id="SDF77515.1"/>
    </source>
</evidence>
<dbReference type="EMBL" id="FNBT01000006">
    <property type="protein sequence ID" value="SDF77515.1"/>
    <property type="molecule type" value="Genomic_DNA"/>
</dbReference>
<evidence type="ECO:0000313" key="3">
    <source>
        <dbReference type="Proteomes" id="UP000199406"/>
    </source>
</evidence>
<reference evidence="3" key="1">
    <citation type="submission" date="2016-10" db="EMBL/GenBank/DDBJ databases">
        <authorList>
            <person name="Varghese N."/>
            <person name="Submissions S."/>
        </authorList>
    </citation>
    <scope>NUCLEOTIDE SEQUENCE [LARGE SCALE GENOMIC DNA]</scope>
    <source>
        <strain evidence="3">DSM 44268</strain>
    </source>
</reference>
<dbReference type="Proteomes" id="UP000199406">
    <property type="component" value="Unassembled WGS sequence"/>
</dbReference>
<name>A0A1G7NTX5_9ACTN</name>
<dbReference type="AlphaFoldDB" id="A0A1G7NTX5"/>
<evidence type="ECO:0000256" key="1">
    <source>
        <dbReference type="SAM" id="MobiDB-lite"/>
    </source>
</evidence>
<organism evidence="2 3">
    <name type="scientific">Blastococcus aurantiacus</name>
    <dbReference type="NCBI Taxonomy" id="1550231"/>
    <lineage>
        <taxon>Bacteria</taxon>
        <taxon>Bacillati</taxon>
        <taxon>Actinomycetota</taxon>
        <taxon>Actinomycetes</taxon>
        <taxon>Geodermatophilales</taxon>
        <taxon>Geodermatophilaceae</taxon>
        <taxon>Blastococcus</taxon>
    </lineage>
</organism>